<dbReference type="AlphaFoldDB" id="A0A2U3DPZ9"/>
<dbReference type="Proteomes" id="UP000245956">
    <property type="component" value="Unassembled WGS sequence"/>
</dbReference>
<evidence type="ECO:0000256" key="1">
    <source>
        <dbReference type="SAM" id="MobiDB-lite"/>
    </source>
</evidence>
<organism evidence="2 3">
    <name type="scientific">Purpureocillium lilacinum</name>
    <name type="common">Paecilomyces lilacinus</name>
    <dbReference type="NCBI Taxonomy" id="33203"/>
    <lineage>
        <taxon>Eukaryota</taxon>
        <taxon>Fungi</taxon>
        <taxon>Dikarya</taxon>
        <taxon>Ascomycota</taxon>
        <taxon>Pezizomycotina</taxon>
        <taxon>Sordariomycetes</taxon>
        <taxon>Hypocreomycetidae</taxon>
        <taxon>Hypocreales</taxon>
        <taxon>Ophiocordycipitaceae</taxon>
        <taxon>Purpureocillium</taxon>
    </lineage>
</organism>
<feature type="compositionally biased region" description="Basic and acidic residues" evidence="1">
    <location>
        <begin position="69"/>
        <end position="85"/>
    </location>
</feature>
<feature type="compositionally biased region" description="Polar residues" evidence="1">
    <location>
        <begin position="56"/>
        <end position="68"/>
    </location>
</feature>
<accession>A0A2U3DPZ9</accession>
<evidence type="ECO:0000313" key="3">
    <source>
        <dbReference type="Proteomes" id="UP000245956"/>
    </source>
</evidence>
<gene>
    <name evidence="2" type="ORF">PCL_11248</name>
</gene>
<proteinExistence type="predicted"/>
<dbReference type="EMBL" id="LCWV01000070">
    <property type="protein sequence ID" value="PWI64333.1"/>
    <property type="molecule type" value="Genomic_DNA"/>
</dbReference>
<reference evidence="2 3" key="1">
    <citation type="journal article" date="2016" name="Front. Microbiol.">
        <title>Genome and transcriptome sequences reveal the specific parasitism of the nematophagous Purpureocillium lilacinum 36-1.</title>
        <authorList>
            <person name="Xie J."/>
            <person name="Li S."/>
            <person name="Mo C."/>
            <person name="Xiao X."/>
            <person name="Peng D."/>
            <person name="Wang G."/>
            <person name="Xiao Y."/>
        </authorList>
    </citation>
    <scope>NUCLEOTIDE SEQUENCE [LARGE SCALE GENOMIC DNA]</scope>
    <source>
        <strain evidence="2 3">36-1</strain>
    </source>
</reference>
<sequence length="342" mass="37296">MDCTICSRTFHSTGDLTSHTEYWQQQIQYHLAALAQCFRHQGFDSTVEVTTTVGDQLNKTGSEAPPTSSKKESFPAKAIDRHSPSADDSSVCIRHSPYTRPRGSRTAVKGHYNRKGPNFAENNVPTHVGSTSVGSRPNYLSISDNQVFLCAHLGCDKQLKTIWDWRRHYGTHVKINETCPACKRPLTRASHVLNHRCTSSNTDPLSSQRQDISNWLDLLGGQRNDATTAASDFVAAQNDGPLCSQSVPTMPTNNWASQETATQVPAQIVHDSLNGVSIGLPEGQCHTGPTELSPAAILRDGSAAPTIWGYQAHLFTDSCNNNSWIGSGDLAIDHMTNDMGPP</sequence>
<name>A0A2U3DPZ9_PURLI</name>
<protein>
    <submittedName>
        <fullName evidence="2">Uncharacterized protein</fullName>
    </submittedName>
</protein>
<evidence type="ECO:0000313" key="2">
    <source>
        <dbReference type="EMBL" id="PWI64333.1"/>
    </source>
</evidence>
<feature type="region of interest" description="Disordered" evidence="1">
    <location>
        <begin position="56"/>
        <end position="127"/>
    </location>
</feature>
<comment type="caution">
    <text evidence="2">The sequence shown here is derived from an EMBL/GenBank/DDBJ whole genome shotgun (WGS) entry which is preliminary data.</text>
</comment>